<keyword evidence="3" id="KW-0067">ATP-binding</keyword>
<dbReference type="EMBL" id="CP136862">
    <property type="protein sequence ID" value="WOJ90327.1"/>
    <property type="molecule type" value="Genomic_DNA"/>
</dbReference>
<dbReference type="SUPFAM" id="SSF50891">
    <property type="entry name" value="Cyclophilin-like"/>
    <property type="match status" value="1"/>
</dbReference>
<dbReference type="Pfam" id="PF02682">
    <property type="entry name" value="CT_C_D"/>
    <property type="match status" value="1"/>
</dbReference>
<proteinExistence type="predicted"/>
<keyword evidence="2 5" id="KW-0378">Hydrolase</keyword>
<evidence type="ECO:0000313" key="6">
    <source>
        <dbReference type="Proteomes" id="UP001626536"/>
    </source>
</evidence>
<dbReference type="EC" id="3.5.2.9" evidence="5"/>
<dbReference type="Proteomes" id="UP001626536">
    <property type="component" value="Chromosome"/>
</dbReference>
<dbReference type="SMART" id="SM00796">
    <property type="entry name" value="AHS1"/>
    <property type="match status" value="1"/>
</dbReference>
<evidence type="ECO:0000256" key="3">
    <source>
        <dbReference type="ARBA" id="ARBA00022840"/>
    </source>
</evidence>
<dbReference type="InterPro" id="IPR010016">
    <property type="entry name" value="PxpB"/>
</dbReference>
<dbReference type="Gene3D" id="2.40.100.10">
    <property type="entry name" value="Cyclophilin-like"/>
    <property type="match status" value="1"/>
</dbReference>
<dbReference type="Gene3D" id="3.30.1360.40">
    <property type="match status" value="1"/>
</dbReference>
<evidence type="ECO:0000313" key="5">
    <source>
        <dbReference type="EMBL" id="WOJ90327.1"/>
    </source>
</evidence>
<dbReference type="InterPro" id="IPR003833">
    <property type="entry name" value="CT_C_D"/>
</dbReference>
<dbReference type="GO" id="GO:0017168">
    <property type="term" value="F:5-oxoprolinase (ATP-hydrolyzing) activity"/>
    <property type="evidence" value="ECO:0007669"/>
    <property type="project" value="UniProtKB-EC"/>
</dbReference>
<reference evidence="5 6" key="1">
    <citation type="submission" date="2023-10" db="EMBL/GenBank/DDBJ databases">
        <title>Novel methanotroph of the genus Methylocapsa from a subarctic wetland.</title>
        <authorList>
            <person name="Belova S.E."/>
            <person name="Oshkin I.Y."/>
            <person name="Miroshnikov K."/>
            <person name="Dedysh S.N."/>
        </authorList>
    </citation>
    <scope>NUCLEOTIDE SEQUENCE [LARGE SCALE GENOMIC DNA]</scope>
    <source>
        <strain evidence="5 6">RX1</strain>
    </source>
</reference>
<protein>
    <submittedName>
        <fullName evidence="5">5-oxoprolinase subunit PxpB</fullName>
        <ecNumber evidence="5">3.5.2.9</ecNumber>
    </submittedName>
</protein>
<gene>
    <name evidence="5" type="primary">pxpB</name>
    <name evidence="5" type="ORF">RZS28_03235</name>
</gene>
<dbReference type="NCBIfam" id="TIGR00370">
    <property type="entry name" value="5-oxoprolinase subunit PxpB"/>
    <property type="match status" value="1"/>
</dbReference>
<keyword evidence="6" id="KW-1185">Reference proteome</keyword>
<name>A0ABZ0HSN2_9HYPH</name>
<dbReference type="InterPro" id="IPR029000">
    <property type="entry name" value="Cyclophilin-like_dom_sf"/>
</dbReference>
<dbReference type="SUPFAM" id="SSF160467">
    <property type="entry name" value="PH0987 N-terminal domain-like"/>
    <property type="match status" value="1"/>
</dbReference>
<keyword evidence="1" id="KW-0547">Nucleotide-binding</keyword>
<dbReference type="PANTHER" id="PTHR34698">
    <property type="entry name" value="5-OXOPROLINASE SUBUNIT B"/>
    <property type="match status" value="1"/>
</dbReference>
<accession>A0ABZ0HSN2</accession>
<evidence type="ECO:0000256" key="1">
    <source>
        <dbReference type="ARBA" id="ARBA00022741"/>
    </source>
</evidence>
<dbReference type="RefSeq" id="WP_407339774.1">
    <property type="nucleotide sequence ID" value="NZ_CP136862.1"/>
</dbReference>
<evidence type="ECO:0000259" key="4">
    <source>
        <dbReference type="SMART" id="SM00796"/>
    </source>
</evidence>
<evidence type="ECO:0000256" key="2">
    <source>
        <dbReference type="ARBA" id="ARBA00022801"/>
    </source>
</evidence>
<organism evidence="5 6">
    <name type="scientific">Methylocapsa polymorpha</name>
    <dbReference type="NCBI Taxonomy" id="3080828"/>
    <lineage>
        <taxon>Bacteria</taxon>
        <taxon>Pseudomonadati</taxon>
        <taxon>Pseudomonadota</taxon>
        <taxon>Alphaproteobacteria</taxon>
        <taxon>Hyphomicrobiales</taxon>
        <taxon>Beijerinckiaceae</taxon>
        <taxon>Methylocapsa</taxon>
    </lineage>
</organism>
<dbReference type="PANTHER" id="PTHR34698:SF2">
    <property type="entry name" value="5-OXOPROLINASE SUBUNIT B"/>
    <property type="match status" value="1"/>
</dbReference>
<feature type="domain" description="Carboxyltransferase" evidence="4">
    <location>
        <begin position="7"/>
        <end position="206"/>
    </location>
</feature>
<sequence length="249" mass="27099">MTSCAAPRYLPAGESALVVEFGRTIDPAIHDRVMALDAAIAQAKLAGVIETVPTYRSIMIHFDPRLVTTDALTRALRSLETAAVARARPKRWRIPACYDPPHAEDLDEVAAILGLPPERIVELHLGALYRVYMYGFAPGFTFLGGLPEALRIPRRATPRPPAPAGSLLIAGGQALITSIVMPTGWYGIGRTPVKVFDPQRERVFLADIGDEIVFERIDPAAFDAMSRAAEAGELVARQEDLPEEFSQDG</sequence>